<evidence type="ECO:0008006" key="3">
    <source>
        <dbReference type="Google" id="ProtNLM"/>
    </source>
</evidence>
<reference evidence="1 2" key="1">
    <citation type="submission" date="2019-10" db="EMBL/GenBank/DDBJ databases">
        <title>Assembly and Annotation for the nematode Trichostrongylus colubriformis.</title>
        <authorList>
            <person name="Martin J."/>
        </authorList>
    </citation>
    <scope>NUCLEOTIDE SEQUENCE [LARGE SCALE GENOMIC DNA]</scope>
    <source>
        <strain evidence="1">G859</strain>
        <tissue evidence="1">Whole worm</tissue>
    </source>
</reference>
<dbReference type="PANTHER" id="PTHR22900:SF5">
    <property type="entry name" value="PROTEIN CBG14245"/>
    <property type="match status" value="1"/>
</dbReference>
<dbReference type="InterPro" id="IPR007669">
    <property type="entry name" value="Chst-1-like"/>
</dbReference>
<name>A0AAN8IFJ9_TRICO</name>
<organism evidence="1 2">
    <name type="scientific">Trichostrongylus colubriformis</name>
    <name type="common">Black scour worm</name>
    <dbReference type="NCBI Taxonomy" id="6319"/>
    <lineage>
        <taxon>Eukaryota</taxon>
        <taxon>Metazoa</taxon>
        <taxon>Ecdysozoa</taxon>
        <taxon>Nematoda</taxon>
        <taxon>Chromadorea</taxon>
        <taxon>Rhabditida</taxon>
        <taxon>Rhabditina</taxon>
        <taxon>Rhabditomorpha</taxon>
        <taxon>Strongyloidea</taxon>
        <taxon>Trichostrongylidae</taxon>
        <taxon>Trichostrongylus</taxon>
    </lineage>
</organism>
<dbReference type="AlphaFoldDB" id="A0AAN8IFJ9"/>
<comment type="caution">
    <text evidence="1">The sequence shown here is derived from an EMBL/GenBank/DDBJ whole genome shotgun (WGS) entry which is preliminary data.</text>
</comment>
<dbReference type="GO" id="GO:1902884">
    <property type="term" value="P:positive regulation of response to oxidative stress"/>
    <property type="evidence" value="ECO:0007669"/>
    <property type="project" value="InterPro"/>
</dbReference>
<dbReference type="GO" id="GO:0050650">
    <property type="term" value="P:chondroitin sulfate proteoglycan biosynthetic process"/>
    <property type="evidence" value="ECO:0007669"/>
    <property type="project" value="InterPro"/>
</dbReference>
<dbReference type="EMBL" id="WIXE01017648">
    <property type="protein sequence ID" value="KAK5971551.1"/>
    <property type="molecule type" value="Genomic_DNA"/>
</dbReference>
<dbReference type="GO" id="GO:0016020">
    <property type="term" value="C:membrane"/>
    <property type="evidence" value="ECO:0007669"/>
    <property type="project" value="InterPro"/>
</dbReference>
<sequence>KTYFSFCKERDVIRNYSQAEELLGLTRLVFIRDPIDRFLSGFVNKCILKGLNETVEYCFDCHSDLNCFVEAFREELWTIYERSGRQRSPIGYHLAPLTWNCNFKDHLHDYIFLRHANGTSGVQFMAMELYRILERAGVPKSQLEDIKNAVLGRPDDLLEKLKLHHLALSKIDAFYPNSRVEMICEIPVGKSPHSTSSSIDRAEAERQLYGNKTLLKTVIELYYYDFLIFGYSIPSLE</sequence>
<proteinExistence type="predicted"/>
<keyword evidence="2" id="KW-1185">Reference proteome</keyword>
<protein>
    <recommendedName>
        <fullName evidence="3">Carbohydrate sulfotransferase</fullName>
    </recommendedName>
</protein>
<accession>A0AAN8IFJ9</accession>
<dbReference type="Proteomes" id="UP001331761">
    <property type="component" value="Unassembled WGS sequence"/>
</dbReference>
<feature type="non-terminal residue" evidence="1">
    <location>
        <position position="1"/>
    </location>
</feature>
<evidence type="ECO:0000313" key="2">
    <source>
        <dbReference type="Proteomes" id="UP001331761"/>
    </source>
</evidence>
<dbReference type="PANTHER" id="PTHR22900">
    <property type="entry name" value="PROTEIN CBG14245-RELATED"/>
    <property type="match status" value="1"/>
</dbReference>
<dbReference type="Pfam" id="PF03567">
    <property type="entry name" value="Sulfotransfer_2"/>
    <property type="match status" value="1"/>
</dbReference>
<evidence type="ECO:0000313" key="1">
    <source>
        <dbReference type="EMBL" id="KAK5971551.1"/>
    </source>
</evidence>
<gene>
    <name evidence="1" type="ORF">GCK32_015556</name>
</gene>
<dbReference type="InterPro" id="IPR005331">
    <property type="entry name" value="Sulfotransferase"/>
</dbReference>
<dbReference type="GO" id="GO:0047756">
    <property type="term" value="F:chondroitin 4-sulfotransferase activity"/>
    <property type="evidence" value="ECO:0007669"/>
    <property type="project" value="InterPro"/>
</dbReference>